<dbReference type="GO" id="GO:0005794">
    <property type="term" value="C:Golgi apparatus"/>
    <property type="evidence" value="ECO:0007669"/>
    <property type="project" value="TreeGrafter"/>
</dbReference>
<name>A0A7R9V221_9CHLO</name>
<dbReference type="PANTHER" id="PTHR46936">
    <property type="entry name" value="ARABINOSYLTRANSFERASE XEG113"/>
    <property type="match status" value="1"/>
</dbReference>
<dbReference type="EMBL" id="HBEC01004086">
    <property type="protein sequence ID" value="CAD8281831.1"/>
    <property type="molecule type" value="Transcribed_RNA"/>
</dbReference>
<sequence>MLQFNSKTDRLLARTALAILSVGAVYGAYSLGGPLYWRFYATMVAPFSGNQLDALVLDDDPFAAIEAEKLLQHGSARATNRPAKTRPFDPEDYPLNRERVTALLQDGYIMVTWANHHYLDFAKSWVYNVKKAGVTGYLVGAMDDDMLKAMVDADINTWRMNTGITKADLGWGSGNFHKMGRAKIALIKDFLEFGVDVVITDIDTAWLRNPLPFFSRYPHADILTSSDQLRETVSDESLEKFPDAGAAFNIGIMMFRPKSLAFVEDWIAKLQDVGVWDQNAFNDLSRLGHTLSDPADGNLFKGDNGKLTMGVLPVSIFASGHTFFVQRKYQELGLQPYVAHATFQYSGTPGKRHRLREHMLFDDPPEYYDDPRGFVSMELAVPQSLLDAASGVQGRMTGDKLGNHFALVWGAAGVRTLCCWG</sequence>
<proteinExistence type="predicted"/>
<evidence type="ECO:0000259" key="1">
    <source>
        <dbReference type="Pfam" id="PF03407"/>
    </source>
</evidence>
<dbReference type="PANTHER" id="PTHR46936:SF1">
    <property type="entry name" value="ARABINOSYLTRANSFERASE XEG113"/>
    <property type="match status" value="1"/>
</dbReference>
<evidence type="ECO:0000313" key="2">
    <source>
        <dbReference type="EMBL" id="CAD8281831.1"/>
    </source>
</evidence>
<dbReference type="InterPro" id="IPR005069">
    <property type="entry name" value="Nucl-diP-sugar_transferase"/>
</dbReference>
<dbReference type="AlphaFoldDB" id="A0A7R9V221"/>
<dbReference type="InterPro" id="IPR053250">
    <property type="entry name" value="Glycosyltransferase_77"/>
</dbReference>
<feature type="domain" description="Nucleotide-diphospho-sugar transferase" evidence="1">
    <location>
        <begin position="134"/>
        <end position="355"/>
    </location>
</feature>
<accession>A0A7R9V221</accession>
<organism evidence="2">
    <name type="scientific">Chlamydomonas euryale</name>
    <dbReference type="NCBI Taxonomy" id="1486919"/>
    <lineage>
        <taxon>Eukaryota</taxon>
        <taxon>Viridiplantae</taxon>
        <taxon>Chlorophyta</taxon>
        <taxon>core chlorophytes</taxon>
        <taxon>Chlorophyceae</taxon>
        <taxon>CS clade</taxon>
        <taxon>Chlamydomonadales</taxon>
        <taxon>Chlamydomonadaceae</taxon>
        <taxon>Chlamydomonas</taxon>
    </lineage>
</organism>
<dbReference type="GO" id="GO:0052636">
    <property type="term" value="F:arabinosyltransferase activity"/>
    <property type="evidence" value="ECO:0007669"/>
    <property type="project" value="TreeGrafter"/>
</dbReference>
<reference evidence="2" key="1">
    <citation type="submission" date="2021-01" db="EMBL/GenBank/DDBJ databases">
        <authorList>
            <person name="Corre E."/>
            <person name="Pelletier E."/>
            <person name="Niang G."/>
            <person name="Scheremetjew M."/>
            <person name="Finn R."/>
            <person name="Kale V."/>
            <person name="Holt S."/>
            <person name="Cochrane G."/>
            <person name="Meng A."/>
            <person name="Brown T."/>
            <person name="Cohen L."/>
        </authorList>
    </citation>
    <scope>NUCLEOTIDE SEQUENCE</scope>
    <source>
        <strain evidence="2">CCMP219</strain>
    </source>
</reference>
<gene>
    <name evidence="2" type="ORF">CEUR00632_LOCUS1866</name>
</gene>
<dbReference type="Pfam" id="PF03407">
    <property type="entry name" value="Nucleotid_trans"/>
    <property type="match status" value="1"/>
</dbReference>
<protein>
    <recommendedName>
        <fullName evidence="1">Nucleotide-diphospho-sugar transferase domain-containing protein</fullName>
    </recommendedName>
</protein>
<dbReference type="GO" id="GO:0052325">
    <property type="term" value="P:cell wall pectin biosynthetic process"/>
    <property type="evidence" value="ECO:0007669"/>
    <property type="project" value="TreeGrafter"/>
</dbReference>